<gene>
    <name evidence="17" type="ORF">C8A04DRAFT_38026</name>
</gene>
<dbReference type="GO" id="GO:0005743">
    <property type="term" value="C:mitochondrial inner membrane"/>
    <property type="evidence" value="ECO:0007669"/>
    <property type="project" value="UniProtKB-SubCell"/>
</dbReference>
<keyword evidence="7 13" id="KW-0694">RNA-binding</keyword>
<evidence type="ECO:0000256" key="12">
    <source>
        <dbReference type="ARBA" id="ARBA00025276"/>
    </source>
</evidence>
<evidence type="ECO:0000256" key="3">
    <source>
        <dbReference type="ARBA" id="ARBA00020222"/>
    </source>
</evidence>
<name>A0AAN6V0Y7_9PEZI</name>
<keyword evidence="6 14" id="KW-0999">Mitochondrion inner membrane</keyword>
<dbReference type="InterPro" id="IPR039627">
    <property type="entry name" value="Yme2_C"/>
</dbReference>
<dbReference type="SUPFAM" id="SSF54928">
    <property type="entry name" value="RNA-binding domain, RBD"/>
    <property type="match status" value="1"/>
</dbReference>
<dbReference type="Pfam" id="PF00076">
    <property type="entry name" value="RRM_1"/>
    <property type="match status" value="1"/>
</dbReference>
<dbReference type="InterPro" id="IPR018850">
    <property type="entry name" value="Mt_escape_2_C"/>
</dbReference>
<dbReference type="PANTHER" id="PTHR32198:SF2">
    <property type="entry name" value="MITOCHONDRIAL ESCAPE PROTEIN 2"/>
    <property type="match status" value="1"/>
</dbReference>
<evidence type="ECO:0000256" key="11">
    <source>
        <dbReference type="ARBA" id="ARBA00023136"/>
    </source>
</evidence>
<accession>A0AAN6V0Y7</accession>
<comment type="function">
    <text evidence="12 14">Plays a role in maintaining the mitochondrial genome and in controlling the mtDNA escape. Involved in the regulation of mtDNA nucleotide structure and number. May have a dispensable role in early maturation of pre-rRNA.</text>
</comment>
<dbReference type="Gene3D" id="3.30.70.330">
    <property type="match status" value="1"/>
</dbReference>
<dbReference type="GeneID" id="87820699"/>
<evidence type="ECO:0000313" key="18">
    <source>
        <dbReference type="Proteomes" id="UP001302676"/>
    </source>
</evidence>
<evidence type="ECO:0000256" key="1">
    <source>
        <dbReference type="ARBA" id="ARBA00004434"/>
    </source>
</evidence>
<comment type="caution">
    <text evidence="17">The sequence shown here is derived from an EMBL/GenBank/DDBJ whole genome shotgun (WGS) entry which is preliminary data.</text>
</comment>
<evidence type="ECO:0000256" key="10">
    <source>
        <dbReference type="ARBA" id="ARBA00023128"/>
    </source>
</evidence>
<dbReference type="InterPro" id="IPR012677">
    <property type="entry name" value="Nucleotide-bd_a/b_plait_sf"/>
</dbReference>
<dbReference type="InterPro" id="IPR000504">
    <property type="entry name" value="RRM_dom"/>
</dbReference>
<organism evidence="17 18">
    <name type="scientific">Dichotomopilus funicola</name>
    <dbReference type="NCBI Taxonomy" id="1934379"/>
    <lineage>
        <taxon>Eukaryota</taxon>
        <taxon>Fungi</taxon>
        <taxon>Dikarya</taxon>
        <taxon>Ascomycota</taxon>
        <taxon>Pezizomycotina</taxon>
        <taxon>Sordariomycetes</taxon>
        <taxon>Sordariomycetidae</taxon>
        <taxon>Sordariales</taxon>
        <taxon>Chaetomiaceae</taxon>
        <taxon>Dichotomopilus</taxon>
    </lineage>
</organism>
<keyword evidence="10 14" id="KW-0496">Mitochondrion</keyword>
<dbReference type="InterPro" id="IPR034260">
    <property type="entry name" value="Yme2_RRM"/>
</dbReference>
<keyword evidence="11" id="KW-0472">Membrane</keyword>
<evidence type="ECO:0000256" key="14">
    <source>
        <dbReference type="RuleBase" id="RU367108"/>
    </source>
</evidence>
<dbReference type="InterPro" id="IPR035979">
    <property type="entry name" value="RBD_domain_sf"/>
</dbReference>
<evidence type="ECO:0000313" key="17">
    <source>
        <dbReference type="EMBL" id="KAK4142812.1"/>
    </source>
</evidence>
<feature type="domain" description="RRM" evidence="16">
    <location>
        <begin position="210"/>
        <end position="300"/>
    </location>
</feature>
<keyword evidence="4 14" id="KW-0507">mRNA processing</keyword>
<dbReference type="Pfam" id="PF10443">
    <property type="entry name" value="RNA12"/>
    <property type="match status" value="1"/>
</dbReference>
<dbReference type="AlphaFoldDB" id="A0AAN6V0Y7"/>
<sequence length="863" mass="96766">MISRRVLLRLPMRPSLRAPCLIGPRPSNTGWPIGVPRHPRPLVRRWESSSIAKSTAAGDTSVNTTSGTVGSDNTGHIETGPNESILFFDNIFPLRLSSVLMWRAWETNELLGRFNSASLSFLDPIGLVKRAIPKSAPITVTEIIPRLKEGGAYVKFTYPKDISATKIEDELVKSLNKKPVKPWFNPLRSIKSHLVLGRPWLEDLHRLPKSRLRIEFVPAKDSEAPTELSQESLFSLFRRYGKISDIVSQPPDSKVLPKFAYVDFMLVRDAILARNCVHGFVIQEEGSKNQTRLRLSYEQRVKPHHIWNWLTNHPRIVFPIVAALLAAFTVAVFDPIREFFVKWVKRQTSDIFTFHKRHDDDAGLDALFTHRKDLIEAMQNSLLETVETFIVVHGPRGSGGRELVMDQVLEGRPDVLVIDCRQVVEARGEAGTIRKLANQVGYRPVFSWANNLSSMVDLAIQSTTGVKAGFSENFESQVTKILQTTASALKDVSLADKKKRDRDANLTDDAYLEAHPERRPVVVIDNFLHKSDERGVVYDRLSEWAAALVQSNVAHVIFLTTDTSFPKPLGKALPDRVFHQITLGDLTPDVAKQFVVSQLESDQDVNRKGDKTNENKHNKTHDTPTITEKQRRRDLQELDECIDLLGGRLTDLQVLARRLKVGQSPKKAVEDIIEQSASEILRMFLLANKGDGNSASSTDKKWSTEQAWYLIREIASQERLRYNEVLLTNTFASSLTAGAANPEVALESLANAELITIRSRHGRPATIGAGKPVYQAAFHRLLADPVVKARMNLAVLTELAKIEAKNIDKAEGELSVLASLPSQPYQAADRVNYLLAKLQGSQKKIVGYEKEMGELKKVLTEEM</sequence>
<evidence type="ECO:0000256" key="7">
    <source>
        <dbReference type="ARBA" id="ARBA00022884"/>
    </source>
</evidence>
<evidence type="ECO:0000256" key="15">
    <source>
        <dbReference type="SAM" id="MobiDB-lite"/>
    </source>
</evidence>
<keyword evidence="5" id="KW-0812">Transmembrane</keyword>
<dbReference type="FunFam" id="3.30.70.330:FF:000959">
    <property type="entry name" value="Mitochondrial escape protein 2"/>
    <property type="match status" value="1"/>
</dbReference>
<evidence type="ECO:0000256" key="4">
    <source>
        <dbReference type="ARBA" id="ARBA00022664"/>
    </source>
</evidence>
<evidence type="ECO:0000256" key="5">
    <source>
        <dbReference type="ARBA" id="ARBA00022692"/>
    </source>
</evidence>
<keyword evidence="9" id="KW-1133">Transmembrane helix</keyword>
<feature type="region of interest" description="Disordered" evidence="15">
    <location>
        <begin position="601"/>
        <end position="630"/>
    </location>
</feature>
<keyword evidence="8" id="KW-0809">Transit peptide</keyword>
<feature type="region of interest" description="Disordered" evidence="15">
    <location>
        <begin position="52"/>
        <end position="75"/>
    </location>
</feature>
<dbReference type="GO" id="GO:0006397">
    <property type="term" value="P:mRNA processing"/>
    <property type="evidence" value="ECO:0007669"/>
    <property type="project" value="UniProtKB-UniRule"/>
</dbReference>
<reference evidence="17" key="2">
    <citation type="submission" date="2023-05" db="EMBL/GenBank/DDBJ databases">
        <authorList>
            <consortium name="Lawrence Berkeley National Laboratory"/>
            <person name="Steindorff A."/>
            <person name="Hensen N."/>
            <person name="Bonometti L."/>
            <person name="Westerberg I."/>
            <person name="Brannstrom I.O."/>
            <person name="Guillou S."/>
            <person name="Cros-Aarteil S."/>
            <person name="Calhoun S."/>
            <person name="Haridas S."/>
            <person name="Kuo A."/>
            <person name="Mondo S."/>
            <person name="Pangilinan J."/>
            <person name="Riley R."/>
            <person name="Labutti K."/>
            <person name="Andreopoulos B."/>
            <person name="Lipzen A."/>
            <person name="Chen C."/>
            <person name="Yanf M."/>
            <person name="Daum C."/>
            <person name="Ng V."/>
            <person name="Clum A."/>
            <person name="Ohm R."/>
            <person name="Martin F."/>
            <person name="Silar P."/>
            <person name="Natvig D."/>
            <person name="Lalanne C."/>
            <person name="Gautier V."/>
            <person name="Ament-Velasquez S.L."/>
            <person name="Kruys A."/>
            <person name="Hutchinson M.I."/>
            <person name="Powell A.J."/>
            <person name="Barry K."/>
            <person name="Miller A.N."/>
            <person name="Grigoriev I.V."/>
            <person name="Debuchy R."/>
            <person name="Gladieux P."/>
            <person name="Thoren M.H."/>
            <person name="Johannesson H."/>
        </authorList>
    </citation>
    <scope>NUCLEOTIDE SEQUENCE</scope>
    <source>
        <strain evidence="17">CBS 141.50</strain>
    </source>
</reference>
<evidence type="ECO:0000256" key="9">
    <source>
        <dbReference type="ARBA" id="ARBA00022989"/>
    </source>
</evidence>
<evidence type="ECO:0000256" key="2">
    <source>
        <dbReference type="ARBA" id="ARBA00010320"/>
    </source>
</evidence>
<proteinExistence type="inferred from homology"/>
<feature type="compositionally biased region" description="Low complexity" evidence="15">
    <location>
        <begin position="58"/>
        <end position="72"/>
    </location>
</feature>
<dbReference type="Proteomes" id="UP001302676">
    <property type="component" value="Unassembled WGS sequence"/>
</dbReference>
<keyword evidence="18" id="KW-1185">Reference proteome</keyword>
<dbReference type="GO" id="GO:0003723">
    <property type="term" value="F:RNA binding"/>
    <property type="evidence" value="ECO:0007669"/>
    <property type="project" value="UniProtKB-UniRule"/>
</dbReference>
<dbReference type="PANTHER" id="PTHR32198">
    <property type="entry name" value="MITOCHONDRIAL ESCAPE PROTEIN 2"/>
    <property type="match status" value="1"/>
</dbReference>
<feature type="compositionally biased region" description="Basic and acidic residues" evidence="15">
    <location>
        <begin position="604"/>
        <end position="630"/>
    </location>
</feature>
<comment type="similarity">
    <text evidence="2 14">Belongs to the YME2 family.</text>
</comment>
<evidence type="ECO:0000256" key="13">
    <source>
        <dbReference type="PROSITE-ProRule" id="PRU00176"/>
    </source>
</evidence>
<dbReference type="RefSeq" id="XP_062636183.1">
    <property type="nucleotide sequence ID" value="XM_062784086.1"/>
</dbReference>
<dbReference type="EMBL" id="MU853593">
    <property type="protein sequence ID" value="KAK4142812.1"/>
    <property type="molecule type" value="Genomic_DNA"/>
</dbReference>
<evidence type="ECO:0000259" key="16">
    <source>
        <dbReference type="PROSITE" id="PS50102"/>
    </source>
</evidence>
<evidence type="ECO:0000256" key="8">
    <source>
        <dbReference type="ARBA" id="ARBA00022946"/>
    </source>
</evidence>
<reference evidence="17" key="1">
    <citation type="journal article" date="2023" name="Mol. Phylogenet. Evol.">
        <title>Genome-scale phylogeny and comparative genomics of the fungal order Sordariales.</title>
        <authorList>
            <person name="Hensen N."/>
            <person name="Bonometti L."/>
            <person name="Westerberg I."/>
            <person name="Brannstrom I.O."/>
            <person name="Guillou S."/>
            <person name="Cros-Aarteil S."/>
            <person name="Calhoun S."/>
            <person name="Haridas S."/>
            <person name="Kuo A."/>
            <person name="Mondo S."/>
            <person name="Pangilinan J."/>
            <person name="Riley R."/>
            <person name="LaButti K."/>
            <person name="Andreopoulos B."/>
            <person name="Lipzen A."/>
            <person name="Chen C."/>
            <person name="Yan M."/>
            <person name="Daum C."/>
            <person name="Ng V."/>
            <person name="Clum A."/>
            <person name="Steindorff A."/>
            <person name="Ohm R.A."/>
            <person name="Martin F."/>
            <person name="Silar P."/>
            <person name="Natvig D.O."/>
            <person name="Lalanne C."/>
            <person name="Gautier V."/>
            <person name="Ament-Velasquez S.L."/>
            <person name="Kruys A."/>
            <person name="Hutchinson M.I."/>
            <person name="Powell A.J."/>
            <person name="Barry K."/>
            <person name="Miller A.N."/>
            <person name="Grigoriev I.V."/>
            <person name="Debuchy R."/>
            <person name="Gladieux P."/>
            <person name="Hiltunen Thoren M."/>
            <person name="Johannesson H."/>
        </authorList>
    </citation>
    <scope>NUCLEOTIDE SEQUENCE</scope>
    <source>
        <strain evidence="17">CBS 141.50</strain>
    </source>
</reference>
<evidence type="ECO:0000256" key="6">
    <source>
        <dbReference type="ARBA" id="ARBA00022792"/>
    </source>
</evidence>
<protein>
    <recommendedName>
        <fullName evidence="3 14">Mitochondrial escape protein 2</fullName>
    </recommendedName>
</protein>
<dbReference type="PROSITE" id="PS50102">
    <property type="entry name" value="RRM"/>
    <property type="match status" value="1"/>
</dbReference>
<dbReference type="CDD" id="cd12433">
    <property type="entry name" value="RRM_Yme2p_like"/>
    <property type="match status" value="1"/>
</dbReference>
<comment type="subcellular location">
    <subcellularLocation>
        <location evidence="1 14">Mitochondrion inner membrane</location>
        <topology evidence="1 14">Single-pass membrane protein</topology>
    </subcellularLocation>
</comment>